<dbReference type="Gene3D" id="1.10.238.10">
    <property type="entry name" value="EF-hand"/>
    <property type="match status" value="1"/>
</dbReference>
<dbReference type="CDD" id="cd00051">
    <property type="entry name" value="EFh"/>
    <property type="match status" value="1"/>
</dbReference>
<dbReference type="AlphaFoldDB" id="A0AA36I262"/>
<gene>
    <name evidence="5" type="ORF">EVOR1521_LOCUS7609</name>
</gene>
<evidence type="ECO:0000256" key="3">
    <source>
        <dbReference type="SAM" id="MobiDB-lite"/>
    </source>
</evidence>
<evidence type="ECO:0000256" key="1">
    <source>
        <dbReference type="ARBA" id="ARBA00022837"/>
    </source>
</evidence>
<feature type="compositionally biased region" description="Basic and acidic residues" evidence="3">
    <location>
        <begin position="398"/>
        <end position="420"/>
    </location>
</feature>
<evidence type="ECO:0000256" key="2">
    <source>
        <dbReference type="SAM" id="Coils"/>
    </source>
</evidence>
<feature type="coiled-coil region" evidence="2">
    <location>
        <begin position="280"/>
        <end position="307"/>
    </location>
</feature>
<feature type="domain" description="EF-hand" evidence="4">
    <location>
        <begin position="695"/>
        <end position="730"/>
    </location>
</feature>
<accession>A0AA36I262</accession>
<protein>
    <recommendedName>
        <fullName evidence="4">EF-hand domain-containing protein</fullName>
    </recommendedName>
</protein>
<dbReference type="GO" id="GO:0005509">
    <property type="term" value="F:calcium ion binding"/>
    <property type="evidence" value="ECO:0007669"/>
    <property type="project" value="InterPro"/>
</dbReference>
<evidence type="ECO:0000313" key="5">
    <source>
        <dbReference type="EMBL" id="CAJ1379342.1"/>
    </source>
</evidence>
<organism evidence="5 6">
    <name type="scientific">Effrenium voratum</name>
    <dbReference type="NCBI Taxonomy" id="2562239"/>
    <lineage>
        <taxon>Eukaryota</taxon>
        <taxon>Sar</taxon>
        <taxon>Alveolata</taxon>
        <taxon>Dinophyceae</taxon>
        <taxon>Suessiales</taxon>
        <taxon>Symbiodiniaceae</taxon>
        <taxon>Effrenium</taxon>
    </lineage>
</organism>
<feature type="region of interest" description="Disordered" evidence="3">
    <location>
        <begin position="46"/>
        <end position="72"/>
    </location>
</feature>
<dbReference type="CDD" id="cd22968">
    <property type="entry name" value="DD_EFCAB5"/>
    <property type="match status" value="1"/>
</dbReference>
<dbReference type="InterPro" id="IPR011992">
    <property type="entry name" value="EF-hand-dom_pair"/>
</dbReference>
<dbReference type="PROSITE" id="PS00018">
    <property type="entry name" value="EF_HAND_1"/>
    <property type="match status" value="1"/>
</dbReference>
<keyword evidence="1" id="KW-0106">Calcium</keyword>
<proteinExistence type="predicted"/>
<dbReference type="Proteomes" id="UP001178507">
    <property type="component" value="Unassembled WGS sequence"/>
</dbReference>
<feature type="domain" description="EF-hand" evidence="4">
    <location>
        <begin position="592"/>
        <end position="627"/>
    </location>
</feature>
<dbReference type="EMBL" id="CAUJNA010000622">
    <property type="protein sequence ID" value="CAJ1379342.1"/>
    <property type="molecule type" value="Genomic_DNA"/>
</dbReference>
<dbReference type="SUPFAM" id="SSF47473">
    <property type="entry name" value="EF-hand"/>
    <property type="match status" value="1"/>
</dbReference>
<evidence type="ECO:0000259" key="4">
    <source>
        <dbReference type="PROSITE" id="PS50222"/>
    </source>
</evidence>
<keyword evidence="2" id="KW-0175">Coiled coil</keyword>
<dbReference type="InterPro" id="IPR002048">
    <property type="entry name" value="EF_hand_dom"/>
</dbReference>
<feature type="region of interest" description="Disordered" evidence="3">
    <location>
        <begin position="398"/>
        <end position="454"/>
    </location>
</feature>
<dbReference type="SMART" id="SM00054">
    <property type="entry name" value="EFh"/>
    <property type="match status" value="2"/>
</dbReference>
<dbReference type="PROSITE" id="PS50222">
    <property type="entry name" value="EF_HAND_2"/>
    <property type="match status" value="2"/>
</dbReference>
<sequence>MNDPPGAMAGTSKSNPIFKDEVDEILKGLNLDKEFFTQKLSSDRAQKLLPSDGTNEGRRNSGAKSSLAPAVGTGFRRRPSMVARRFPDFDVYLTESLMPVLAQALDALGRQVSKMQQQGDRLDAKVRARFNPITWLAQQLLRRHPRVATTPRRIELYRSFHSWADQERGRRELLRSRAKVLEIFNGFMQNGVVGRNTLPFVVAAVDDTFFLRGTLKDDKSLQEEIQGSQGTKRPAANKRHSNLGGDIVTFEQFWFKLANVIVKHDDILLTTIQEGRRQHKLREEEQARALEAARLEEERRLREAAEHGRLKKIYSELLPRMRADEALQGIQEGKMLTGEFLKQTDPEFESQVAPHGPHVILLQELLVLFGLEIQTENDSLELEAADDGGSKLFRQKVNKHEKEKEAEKEPEKEAPKEKEKRGKKKQSKESTEESAKGSKDEAPEEAPKEKVRDRWWDPAMKSSWKILQAACGVEHTGHVDSKVLKQVLAGPDPFIALKKKVDLEVQRRAENGVKDEEEEPPTVVAEQKPTMEELSLQYRIPKARLQFFHDLFESFLPPKEDGTPGVCGYPANPATINKKTMWALLKQIQDNLVEAEFEARFRRIDGDGSGLIEFDEFVQWVHDDEVEVVSGAEKVKRTFEELADDMDVSVKLIMYVYDCFKFELGPDQVDEYPTTCASFPRDQAYTLAQILVQNLDKKKFDRYWSLVDVNDKGSVTFDDFCELLDFEDMPEEVLAKYNSED</sequence>
<name>A0AA36I262_9DINO</name>
<evidence type="ECO:0000313" key="6">
    <source>
        <dbReference type="Proteomes" id="UP001178507"/>
    </source>
</evidence>
<reference evidence="5" key="1">
    <citation type="submission" date="2023-08" db="EMBL/GenBank/DDBJ databases">
        <authorList>
            <person name="Chen Y."/>
            <person name="Shah S."/>
            <person name="Dougan E. K."/>
            <person name="Thang M."/>
            <person name="Chan C."/>
        </authorList>
    </citation>
    <scope>NUCLEOTIDE SEQUENCE</scope>
</reference>
<feature type="compositionally biased region" description="Basic and acidic residues" evidence="3">
    <location>
        <begin position="427"/>
        <end position="454"/>
    </location>
</feature>
<comment type="caution">
    <text evidence="5">The sequence shown here is derived from an EMBL/GenBank/DDBJ whole genome shotgun (WGS) entry which is preliminary data.</text>
</comment>
<keyword evidence="6" id="KW-1185">Reference proteome</keyword>
<dbReference type="InterPro" id="IPR018247">
    <property type="entry name" value="EF_Hand_1_Ca_BS"/>
</dbReference>